<evidence type="ECO:0000313" key="1">
    <source>
        <dbReference type="EMBL" id="KAI5651085.1"/>
    </source>
</evidence>
<name>A0ACB9ZXG2_CATRO</name>
<reference evidence="2" key="1">
    <citation type="journal article" date="2023" name="Nat. Plants">
        <title>Single-cell RNA sequencing provides a high-resolution roadmap for understanding the multicellular compartmentation of specialized metabolism.</title>
        <authorList>
            <person name="Sun S."/>
            <person name="Shen X."/>
            <person name="Li Y."/>
            <person name="Li Y."/>
            <person name="Wang S."/>
            <person name="Li R."/>
            <person name="Zhang H."/>
            <person name="Shen G."/>
            <person name="Guo B."/>
            <person name="Wei J."/>
            <person name="Xu J."/>
            <person name="St-Pierre B."/>
            <person name="Chen S."/>
            <person name="Sun C."/>
        </authorList>
    </citation>
    <scope>NUCLEOTIDE SEQUENCE [LARGE SCALE GENOMIC DNA]</scope>
</reference>
<proteinExistence type="predicted"/>
<gene>
    <name evidence="1" type="ORF">M9H77_37090</name>
</gene>
<comment type="caution">
    <text evidence="1">The sequence shown here is derived from an EMBL/GenBank/DDBJ whole genome shotgun (WGS) entry which is preliminary data.</text>
</comment>
<accession>A0ACB9ZXG2</accession>
<dbReference type="EMBL" id="CM044708">
    <property type="protein sequence ID" value="KAI5651085.1"/>
    <property type="molecule type" value="Genomic_DNA"/>
</dbReference>
<sequence>METNRKRKGFMKGKLVMSIYKATNPGAAYNNNNNNTKVMKPTIKPLPPTMVVQARQKAPHHVEFIVKQDQIAPQPKQKVSFLLPADDGGGIIHDNLYGGGVAVDEMVDSKATTYISSVRERLIRLHRINSEHNMKKLQEMHH</sequence>
<dbReference type="Proteomes" id="UP001060085">
    <property type="component" value="Linkage Group LG08"/>
</dbReference>
<protein>
    <submittedName>
        <fullName evidence="1">Uncharacterized protein</fullName>
    </submittedName>
</protein>
<evidence type="ECO:0000313" key="2">
    <source>
        <dbReference type="Proteomes" id="UP001060085"/>
    </source>
</evidence>
<organism evidence="1 2">
    <name type="scientific">Catharanthus roseus</name>
    <name type="common">Madagascar periwinkle</name>
    <name type="synonym">Vinca rosea</name>
    <dbReference type="NCBI Taxonomy" id="4058"/>
    <lineage>
        <taxon>Eukaryota</taxon>
        <taxon>Viridiplantae</taxon>
        <taxon>Streptophyta</taxon>
        <taxon>Embryophyta</taxon>
        <taxon>Tracheophyta</taxon>
        <taxon>Spermatophyta</taxon>
        <taxon>Magnoliopsida</taxon>
        <taxon>eudicotyledons</taxon>
        <taxon>Gunneridae</taxon>
        <taxon>Pentapetalae</taxon>
        <taxon>asterids</taxon>
        <taxon>lamiids</taxon>
        <taxon>Gentianales</taxon>
        <taxon>Apocynaceae</taxon>
        <taxon>Rauvolfioideae</taxon>
        <taxon>Vinceae</taxon>
        <taxon>Catharanthinae</taxon>
        <taxon>Catharanthus</taxon>
    </lineage>
</organism>
<keyword evidence="2" id="KW-1185">Reference proteome</keyword>